<dbReference type="Proteomes" id="UP000242188">
    <property type="component" value="Unassembled WGS sequence"/>
</dbReference>
<evidence type="ECO:0000259" key="3">
    <source>
        <dbReference type="SMART" id="SM00078"/>
    </source>
</evidence>
<sequence length="152" mass="16999">MYSEIKLAISAIILLSCLSRAMANPDHLCSLEESSRMGTCGTNLADDISLVCRAVYNKREGSQIRDGSWSRYPNIVMRREADRPVVDWNSTAKILDRIKLKNLAKLGNAALDKRNAFSFISTIRKPGLVCECCVHNCALAEMYMYCGTENNK</sequence>
<feature type="domain" description="Insulin-like" evidence="3">
    <location>
        <begin position="37"/>
        <end position="146"/>
    </location>
</feature>
<name>A0A210PNP0_MIZYE</name>
<dbReference type="SMART" id="SM00078">
    <property type="entry name" value="IlGF"/>
    <property type="match status" value="1"/>
</dbReference>
<dbReference type="PROSITE" id="PS51257">
    <property type="entry name" value="PROKAR_LIPOPROTEIN"/>
    <property type="match status" value="1"/>
</dbReference>
<evidence type="ECO:0000256" key="1">
    <source>
        <dbReference type="ARBA" id="ARBA00009034"/>
    </source>
</evidence>
<feature type="signal peptide" evidence="2">
    <location>
        <begin position="1"/>
        <end position="23"/>
    </location>
</feature>
<keyword evidence="5" id="KW-1185">Reference proteome</keyword>
<dbReference type="InterPro" id="IPR022352">
    <property type="entry name" value="Ins/IGF/rlx"/>
</dbReference>
<dbReference type="OrthoDB" id="6330326at2759"/>
<comment type="caution">
    <text evidence="4">The sequence shown here is derived from an EMBL/GenBank/DDBJ whole genome shotgun (WGS) entry which is preliminary data.</text>
</comment>
<protein>
    <recommendedName>
        <fullName evidence="3">Insulin-like domain-containing protein</fullName>
    </recommendedName>
</protein>
<comment type="similarity">
    <text evidence="1">Belongs to the insulin family.</text>
</comment>
<dbReference type="InterPro" id="IPR036438">
    <property type="entry name" value="Insulin-like_sf"/>
</dbReference>
<proteinExistence type="inferred from homology"/>
<dbReference type="InterPro" id="IPR016179">
    <property type="entry name" value="Insulin-like"/>
</dbReference>
<dbReference type="Pfam" id="PF00049">
    <property type="entry name" value="Insulin"/>
    <property type="match status" value="1"/>
</dbReference>
<dbReference type="Gene3D" id="1.10.100.10">
    <property type="entry name" value="Insulin-like"/>
    <property type="match status" value="1"/>
</dbReference>
<accession>A0A210PNP0</accession>
<keyword evidence="2" id="KW-0732">Signal</keyword>
<gene>
    <name evidence="4" type="ORF">KP79_PYT08852</name>
</gene>
<dbReference type="GO" id="GO:0005576">
    <property type="term" value="C:extracellular region"/>
    <property type="evidence" value="ECO:0007669"/>
    <property type="project" value="InterPro"/>
</dbReference>
<evidence type="ECO:0000313" key="4">
    <source>
        <dbReference type="EMBL" id="OWF38120.1"/>
    </source>
</evidence>
<feature type="chain" id="PRO_5012713259" description="Insulin-like domain-containing protein" evidence="2">
    <location>
        <begin position="24"/>
        <end position="152"/>
    </location>
</feature>
<dbReference type="SUPFAM" id="SSF56994">
    <property type="entry name" value="Insulin-like"/>
    <property type="match status" value="1"/>
</dbReference>
<organism evidence="4 5">
    <name type="scientific">Mizuhopecten yessoensis</name>
    <name type="common">Japanese scallop</name>
    <name type="synonym">Patinopecten yessoensis</name>
    <dbReference type="NCBI Taxonomy" id="6573"/>
    <lineage>
        <taxon>Eukaryota</taxon>
        <taxon>Metazoa</taxon>
        <taxon>Spiralia</taxon>
        <taxon>Lophotrochozoa</taxon>
        <taxon>Mollusca</taxon>
        <taxon>Bivalvia</taxon>
        <taxon>Autobranchia</taxon>
        <taxon>Pteriomorphia</taxon>
        <taxon>Pectinida</taxon>
        <taxon>Pectinoidea</taxon>
        <taxon>Pectinidae</taxon>
        <taxon>Mizuhopecten</taxon>
    </lineage>
</organism>
<dbReference type="PRINTS" id="PR00276">
    <property type="entry name" value="INSULINFAMLY"/>
</dbReference>
<dbReference type="GO" id="GO:0005179">
    <property type="term" value="F:hormone activity"/>
    <property type="evidence" value="ECO:0007669"/>
    <property type="project" value="InterPro"/>
</dbReference>
<evidence type="ECO:0000256" key="2">
    <source>
        <dbReference type="SAM" id="SignalP"/>
    </source>
</evidence>
<dbReference type="EMBL" id="NEDP02005572">
    <property type="protein sequence ID" value="OWF38120.1"/>
    <property type="molecule type" value="Genomic_DNA"/>
</dbReference>
<dbReference type="AlphaFoldDB" id="A0A210PNP0"/>
<reference evidence="4 5" key="1">
    <citation type="journal article" date="2017" name="Nat. Ecol. Evol.">
        <title>Scallop genome provides insights into evolution of bilaterian karyotype and development.</title>
        <authorList>
            <person name="Wang S."/>
            <person name="Zhang J."/>
            <person name="Jiao W."/>
            <person name="Li J."/>
            <person name="Xun X."/>
            <person name="Sun Y."/>
            <person name="Guo X."/>
            <person name="Huan P."/>
            <person name="Dong B."/>
            <person name="Zhang L."/>
            <person name="Hu X."/>
            <person name="Sun X."/>
            <person name="Wang J."/>
            <person name="Zhao C."/>
            <person name="Wang Y."/>
            <person name="Wang D."/>
            <person name="Huang X."/>
            <person name="Wang R."/>
            <person name="Lv J."/>
            <person name="Li Y."/>
            <person name="Zhang Z."/>
            <person name="Liu B."/>
            <person name="Lu W."/>
            <person name="Hui Y."/>
            <person name="Liang J."/>
            <person name="Zhou Z."/>
            <person name="Hou R."/>
            <person name="Li X."/>
            <person name="Liu Y."/>
            <person name="Li H."/>
            <person name="Ning X."/>
            <person name="Lin Y."/>
            <person name="Zhao L."/>
            <person name="Xing Q."/>
            <person name="Dou J."/>
            <person name="Li Y."/>
            <person name="Mao J."/>
            <person name="Guo H."/>
            <person name="Dou H."/>
            <person name="Li T."/>
            <person name="Mu C."/>
            <person name="Jiang W."/>
            <person name="Fu Q."/>
            <person name="Fu X."/>
            <person name="Miao Y."/>
            <person name="Liu J."/>
            <person name="Yu Q."/>
            <person name="Li R."/>
            <person name="Liao H."/>
            <person name="Li X."/>
            <person name="Kong Y."/>
            <person name="Jiang Z."/>
            <person name="Chourrout D."/>
            <person name="Li R."/>
            <person name="Bao Z."/>
        </authorList>
    </citation>
    <scope>NUCLEOTIDE SEQUENCE [LARGE SCALE GENOMIC DNA]</scope>
    <source>
        <strain evidence="4 5">PY_sf001</strain>
    </source>
</reference>
<evidence type="ECO:0000313" key="5">
    <source>
        <dbReference type="Proteomes" id="UP000242188"/>
    </source>
</evidence>